<comment type="caution">
    <text evidence="3">The sequence shown here is derived from an EMBL/GenBank/DDBJ whole genome shotgun (WGS) entry which is preliminary data.</text>
</comment>
<proteinExistence type="predicted"/>
<feature type="chain" id="PRO_5032844877" description="Polymerase nucleotidyl transferase domain-containing protein" evidence="2">
    <location>
        <begin position="27"/>
        <end position="488"/>
    </location>
</feature>
<dbReference type="OrthoDB" id="408669at2759"/>
<evidence type="ECO:0008006" key="5">
    <source>
        <dbReference type="Google" id="ProtNLM"/>
    </source>
</evidence>
<gene>
    <name evidence="3" type="ORF">PGLA1383_LOCUS52735</name>
</gene>
<evidence type="ECO:0000313" key="4">
    <source>
        <dbReference type="Proteomes" id="UP000654075"/>
    </source>
</evidence>
<dbReference type="Proteomes" id="UP000654075">
    <property type="component" value="Unassembled WGS sequence"/>
</dbReference>
<dbReference type="EMBL" id="CAJNNV010031688">
    <property type="protein sequence ID" value="CAE8637368.1"/>
    <property type="molecule type" value="Genomic_DNA"/>
</dbReference>
<feature type="signal peptide" evidence="2">
    <location>
        <begin position="1"/>
        <end position="26"/>
    </location>
</feature>
<protein>
    <recommendedName>
        <fullName evidence="5">Polymerase nucleotidyl transferase domain-containing protein</fullName>
    </recommendedName>
</protein>
<feature type="compositionally biased region" description="Basic and acidic residues" evidence="1">
    <location>
        <begin position="479"/>
        <end position="488"/>
    </location>
</feature>
<reference evidence="3" key="1">
    <citation type="submission" date="2021-02" db="EMBL/GenBank/DDBJ databases">
        <authorList>
            <person name="Dougan E. K."/>
            <person name="Rhodes N."/>
            <person name="Thang M."/>
            <person name="Chan C."/>
        </authorList>
    </citation>
    <scope>NUCLEOTIDE SEQUENCE</scope>
</reference>
<dbReference type="AlphaFoldDB" id="A0A813HH89"/>
<sequence length="488" mass="55121">MRSVLRRKLCGLILWAALICVPSQLCHCPVSLHLFAGRKTSGQQASGRQCASARRARKYQVLDCRSAALALIHDKLTKLLPASLKRDPLAGNADLFSRRFVTVVQREKRLIGPTGACWESLNSACREALGTDLVLKQVGSYFQSTGSKPSGSDIDIRVSRQRSKISFNDNDKELLKNHLERLPFICGPGGQESVEIGKLSVKCAIYDADINEILDVDIVPLPQTRYAAECEDFPVLRGGPQRFENDAEVHRFFLHHRSARLAVSSLKLLLEKPRPTGIVLEAVVWIVARNRGLIPSSNVTAIEVTALFLETLSELAEPDQSSTEQIRSFARACRIADDSMNTLLQSARQQIQRGLWFQKFKGLLENPFGFTSNTKNEEFKHPQRHCVHLPGNHLVREGKFKYKCIWCQDYNRGVGSQMTDSCKLCGEVQIRHRQYERIRKEVEESEKLNKPYDGPSFTLRGQWLEAKPASMQQGIRSRAQLERRSEKL</sequence>
<evidence type="ECO:0000256" key="2">
    <source>
        <dbReference type="SAM" id="SignalP"/>
    </source>
</evidence>
<keyword evidence="4" id="KW-1185">Reference proteome</keyword>
<evidence type="ECO:0000256" key="1">
    <source>
        <dbReference type="SAM" id="MobiDB-lite"/>
    </source>
</evidence>
<keyword evidence="2" id="KW-0732">Signal</keyword>
<feature type="region of interest" description="Disordered" evidence="1">
    <location>
        <begin position="468"/>
        <end position="488"/>
    </location>
</feature>
<evidence type="ECO:0000313" key="3">
    <source>
        <dbReference type="EMBL" id="CAE8637368.1"/>
    </source>
</evidence>
<accession>A0A813HH89</accession>
<name>A0A813HH89_POLGL</name>
<organism evidence="3 4">
    <name type="scientific">Polarella glacialis</name>
    <name type="common">Dinoflagellate</name>
    <dbReference type="NCBI Taxonomy" id="89957"/>
    <lineage>
        <taxon>Eukaryota</taxon>
        <taxon>Sar</taxon>
        <taxon>Alveolata</taxon>
        <taxon>Dinophyceae</taxon>
        <taxon>Suessiales</taxon>
        <taxon>Suessiaceae</taxon>
        <taxon>Polarella</taxon>
    </lineage>
</organism>